<feature type="compositionally biased region" description="Basic residues" evidence="4">
    <location>
        <begin position="350"/>
        <end position="359"/>
    </location>
</feature>
<dbReference type="Pfam" id="PF00176">
    <property type="entry name" value="SNF2-rel_dom"/>
    <property type="match status" value="1"/>
</dbReference>
<feature type="compositionally biased region" description="Basic and acidic residues" evidence="4">
    <location>
        <begin position="906"/>
        <end position="923"/>
    </location>
</feature>
<evidence type="ECO:0000256" key="3">
    <source>
        <dbReference type="ARBA" id="ARBA00022840"/>
    </source>
</evidence>
<evidence type="ECO:0000259" key="6">
    <source>
        <dbReference type="PROSITE" id="PS51194"/>
    </source>
</evidence>
<evidence type="ECO:0000256" key="2">
    <source>
        <dbReference type="ARBA" id="ARBA00022801"/>
    </source>
</evidence>
<feature type="compositionally biased region" description="Low complexity" evidence="4">
    <location>
        <begin position="82"/>
        <end position="96"/>
    </location>
</feature>
<dbReference type="InterPro" id="IPR038718">
    <property type="entry name" value="SNF2-like_sf"/>
</dbReference>
<keyword evidence="1" id="KW-0547">Nucleotide-binding</keyword>
<keyword evidence="3" id="KW-0067">ATP-binding</keyword>
<feature type="region of interest" description="Disordered" evidence="4">
    <location>
        <begin position="19"/>
        <end position="189"/>
    </location>
</feature>
<dbReference type="Proteomes" id="UP000308133">
    <property type="component" value="Unassembled WGS sequence"/>
</dbReference>
<dbReference type="Gene3D" id="3.40.50.10810">
    <property type="entry name" value="Tandem AAA-ATPase domain"/>
    <property type="match status" value="1"/>
</dbReference>
<feature type="domain" description="Helicase C-terminal" evidence="6">
    <location>
        <begin position="931"/>
        <end position="1103"/>
    </location>
</feature>
<dbReference type="GO" id="GO:0016787">
    <property type="term" value="F:hydrolase activity"/>
    <property type="evidence" value="ECO:0007669"/>
    <property type="project" value="UniProtKB-KW"/>
</dbReference>
<evidence type="ECO:0000313" key="7">
    <source>
        <dbReference type="EMBL" id="TKX24134.1"/>
    </source>
</evidence>
<evidence type="ECO:0000259" key="5">
    <source>
        <dbReference type="PROSITE" id="PS51192"/>
    </source>
</evidence>
<gene>
    <name evidence="7" type="ORF">C1H76_3702</name>
</gene>
<feature type="compositionally biased region" description="Acidic residues" evidence="4">
    <location>
        <begin position="173"/>
        <end position="186"/>
    </location>
</feature>
<dbReference type="PROSITE" id="PS51194">
    <property type="entry name" value="HELICASE_CTER"/>
    <property type="match status" value="1"/>
</dbReference>
<dbReference type="AlphaFoldDB" id="A0A4U7B7P0"/>
<sequence length="1107" mass="123657">MEDGNFLAQLQAYADSGEIDKLTELGQPKSNNSSSDDQNASHTINSPTTSSPIRPTSFNPAQLLNPKVAQSRSHHDPHLKETQQTNSSEESSQGNGYVNLLERVHGVERRGPGPLKRLRADRDDQNEDDEDSPRKKSKFTGAGKGGIIGESVREMRQEAQEKDGPGPLVMDLTNDDDDDDDDDDDIAVTGSRPVATRKDEDLKREVCIGMFSAKIHADRVPFVNKSLTNTTTWGTSRLAIKRTPGQQRMLGVYDKMDKRFGNIEFRVAVPLSNLMNNQPISKLRLTTILLPRNKKGSEQEGDNTSDLLECQITLFCARSYVEVIGRQLSQQKLFLSDPIGREIKEIINPHKPKDHRPRTTTHAALPSTGAGVGNGVSVINRTAEDIKRDIDFVINNLPNARGLPMTDTNISLVKTGLMDHQKQALFWLSSMETPYGDTNHNGTGLWKPDDTKGERGSWYNMISGHEVKSLPECLGGLFSDDMGLGKTLSILSRIALTHEEAITFGATPLSKEMQKHEMVESNSRGTLIVCPTGVLSNWDEQIKTHLDTTKIKYYRYHGSTRTQDLEDLASYDIVLTSYGTCSNELTRVNSRMNALARLNWFRVVLDEAHSIKNMQTGWFKGCTAISSPRRWAVTGTPIQNRLDDLGALVKFIKLAPFHEKANWEQYILAPFKSGNENALDNLKALVGSIMLRRSKKTINLPPAVTRTIELDMSSEERSIYELFVKDAGVKVNALVRDERLRGKGTAHMLTFITRLRLICCHGRELLSEADLKITEGRTAEDAIDLGGEDDMDKPVLNDYEIYTTFDLLRSSDFNQCVFCPNDSRINVDDLEVAAAPANGSDSDEEPNDTFAYFTSCAHLLCPKHVDKWFASCPPRTSDNHCLCPICFSYIRNVLSPITRSGIEAEDERREELKSNPKKVRETTKYGGPHTKVKALISRLKKNIKDSAALPPSEPPIRSIVFSGWTQYLDLIGIGLNDAEIPYLRLDGSMHATKRARVIEQFRTDPTYTVMLVSIRAGGQGLNFTAANKVYMMEPQFNPGVENQAVDRVHRLGQNREVEIVKFVMRNSFEGKIIKLQEQKMALAREAFGEGGKGGVKERLEGLRSLFK</sequence>
<dbReference type="CDD" id="cd18008">
    <property type="entry name" value="DEXDc_SHPRH-like"/>
    <property type="match status" value="1"/>
</dbReference>
<dbReference type="InterPro" id="IPR001650">
    <property type="entry name" value="Helicase_C-like"/>
</dbReference>
<dbReference type="GO" id="GO:0008094">
    <property type="term" value="F:ATP-dependent activity, acting on DNA"/>
    <property type="evidence" value="ECO:0007669"/>
    <property type="project" value="TreeGrafter"/>
</dbReference>
<dbReference type="InterPro" id="IPR027417">
    <property type="entry name" value="P-loop_NTPase"/>
</dbReference>
<comment type="caution">
    <text evidence="7">The sequence shown here is derived from an EMBL/GenBank/DDBJ whole genome shotgun (WGS) entry which is preliminary data.</text>
</comment>
<dbReference type="Pfam" id="PF00271">
    <property type="entry name" value="Helicase_C"/>
    <property type="match status" value="1"/>
</dbReference>
<proteinExistence type="predicted"/>
<dbReference type="GO" id="GO:0006281">
    <property type="term" value="P:DNA repair"/>
    <property type="evidence" value="ECO:0007669"/>
    <property type="project" value="TreeGrafter"/>
</dbReference>
<dbReference type="InterPro" id="IPR049730">
    <property type="entry name" value="SNF2/RAD54-like_C"/>
</dbReference>
<dbReference type="CDD" id="cd18793">
    <property type="entry name" value="SF2_C_SNF"/>
    <property type="match status" value="1"/>
</dbReference>
<accession>A0A4U7B7P0</accession>
<feature type="region of interest" description="Disordered" evidence="4">
    <location>
        <begin position="904"/>
        <end position="924"/>
    </location>
</feature>
<dbReference type="GO" id="GO:0005524">
    <property type="term" value="F:ATP binding"/>
    <property type="evidence" value="ECO:0007669"/>
    <property type="project" value="UniProtKB-KW"/>
</dbReference>
<name>A0A4U7B7P0_9PEZI</name>
<dbReference type="PROSITE" id="PS51192">
    <property type="entry name" value="HELICASE_ATP_BIND_1"/>
    <property type="match status" value="1"/>
</dbReference>
<keyword evidence="2" id="KW-0378">Hydrolase</keyword>
<protein>
    <submittedName>
        <fullName evidence="7">Putative DNA repair protein 2</fullName>
    </submittedName>
</protein>
<evidence type="ECO:0000256" key="1">
    <source>
        <dbReference type="ARBA" id="ARBA00022741"/>
    </source>
</evidence>
<dbReference type="InterPro" id="IPR000330">
    <property type="entry name" value="SNF2_N"/>
</dbReference>
<dbReference type="EMBL" id="PTQR01000047">
    <property type="protein sequence ID" value="TKX24134.1"/>
    <property type="molecule type" value="Genomic_DNA"/>
</dbReference>
<reference evidence="7 8" key="1">
    <citation type="submission" date="2018-02" db="EMBL/GenBank/DDBJ databases">
        <title>Draft genome sequences of Elsinoe sp., causing black scab on jojoba.</title>
        <authorList>
            <person name="Stodart B."/>
            <person name="Jeffress S."/>
            <person name="Ash G."/>
            <person name="Arun Chinnappa K."/>
        </authorList>
    </citation>
    <scope>NUCLEOTIDE SEQUENCE [LARGE SCALE GENOMIC DNA]</scope>
    <source>
        <strain evidence="7 8">Hillstone_2</strain>
    </source>
</reference>
<evidence type="ECO:0000256" key="4">
    <source>
        <dbReference type="SAM" id="MobiDB-lite"/>
    </source>
</evidence>
<dbReference type="InterPro" id="IPR050628">
    <property type="entry name" value="SNF2_RAD54_helicase_TF"/>
</dbReference>
<dbReference type="SMART" id="SM00487">
    <property type="entry name" value="DEXDc"/>
    <property type="match status" value="1"/>
</dbReference>
<dbReference type="Gene3D" id="3.40.50.300">
    <property type="entry name" value="P-loop containing nucleotide triphosphate hydrolases"/>
    <property type="match status" value="1"/>
</dbReference>
<feature type="compositionally biased region" description="Low complexity" evidence="4">
    <location>
        <begin position="30"/>
        <end position="57"/>
    </location>
</feature>
<feature type="domain" description="Helicase ATP-binding" evidence="5">
    <location>
        <begin position="467"/>
        <end position="655"/>
    </location>
</feature>
<dbReference type="InterPro" id="IPR014001">
    <property type="entry name" value="Helicase_ATP-bd"/>
</dbReference>
<feature type="compositionally biased region" description="Basic and acidic residues" evidence="4">
    <location>
        <begin position="102"/>
        <end position="111"/>
    </location>
</feature>
<feature type="compositionally biased region" description="Basic and acidic residues" evidence="4">
    <location>
        <begin position="151"/>
        <end position="164"/>
    </location>
</feature>
<dbReference type="GO" id="GO:0005634">
    <property type="term" value="C:nucleus"/>
    <property type="evidence" value="ECO:0007669"/>
    <property type="project" value="TreeGrafter"/>
</dbReference>
<dbReference type="SMART" id="SM00490">
    <property type="entry name" value="HELICc"/>
    <property type="match status" value="1"/>
</dbReference>
<dbReference type="PANTHER" id="PTHR45626:SF52">
    <property type="entry name" value="SINGLE-STRANDED DNA-DEPENDENT ATPASE (EUROFUNG)"/>
    <property type="match status" value="1"/>
</dbReference>
<dbReference type="SUPFAM" id="SSF52540">
    <property type="entry name" value="P-loop containing nucleoside triphosphate hydrolases"/>
    <property type="match status" value="2"/>
</dbReference>
<feature type="region of interest" description="Disordered" evidence="4">
    <location>
        <begin position="349"/>
        <end position="369"/>
    </location>
</feature>
<evidence type="ECO:0000313" key="8">
    <source>
        <dbReference type="Proteomes" id="UP000308133"/>
    </source>
</evidence>
<dbReference type="PANTHER" id="PTHR45626">
    <property type="entry name" value="TRANSCRIPTION TERMINATION FACTOR 2-RELATED"/>
    <property type="match status" value="1"/>
</dbReference>
<organism evidence="7 8">
    <name type="scientific">Elsinoe australis</name>
    <dbReference type="NCBI Taxonomy" id="40998"/>
    <lineage>
        <taxon>Eukaryota</taxon>
        <taxon>Fungi</taxon>
        <taxon>Dikarya</taxon>
        <taxon>Ascomycota</taxon>
        <taxon>Pezizomycotina</taxon>
        <taxon>Dothideomycetes</taxon>
        <taxon>Dothideomycetidae</taxon>
        <taxon>Myriangiales</taxon>
        <taxon>Elsinoaceae</taxon>
        <taxon>Elsinoe</taxon>
    </lineage>
</organism>